<dbReference type="AlphaFoldDB" id="A0A9W4KGJ4"/>
<name>A0A9W4KGJ4_9EURO</name>
<dbReference type="InterPro" id="IPR036409">
    <property type="entry name" value="Aldolase_II/adducin_N_sf"/>
</dbReference>
<comment type="caution">
    <text evidence="2">The sequence shown here is derived from an EMBL/GenBank/DDBJ whole genome shotgun (WGS) entry which is preliminary data.</text>
</comment>
<feature type="domain" description="Class II aldolase/adducin N-terminal" evidence="1">
    <location>
        <begin position="55"/>
        <end position="264"/>
    </location>
</feature>
<accession>A0A9W4KGJ4</accession>
<evidence type="ECO:0000313" key="2">
    <source>
        <dbReference type="EMBL" id="CAG8907076.1"/>
    </source>
</evidence>
<dbReference type="FunFam" id="3.40.225.10:FF:000009">
    <property type="entry name" value="Class II aldolase/adducin N-terminal"/>
    <property type="match status" value="1"/>
</dbReference>
<proteinExistence type="predicted"/>
<dbReference type="SMART" id="SM01007">
    <property type="entry name" value="Aldolase_II"/>
    <property type="match status" value="1"/>
</dbReference>
<dbReference type="GO" id="GO:0051015">
    <property type="term" value="F:actin filament binding"/>
    <property type="evidence" value="ECO:0007669"/>
    <property type="project" value="TreeGrafter"/>
</dbReference>
<sequence>MSLTADMGREATCLVRAEDTKQALNISGDEAGGLKRLHHIPWPETALERRRWQLEQMAGAFRVFAKLGFADGGSGHISMRGKRLQFVLPAERQGNTPGLLISTECSIDPVDPSTFWLNPYGVHFGVLTVSDMVQVDDQGNRIGGADKAVNAAGFMIHSAIHASRPDLHAVCHAHSPYARAWSTFGLPIDMLNQDSCMFYNDLSVYPSFGGVVFASEEGRRISAAMGPKNRNLLLQNHGSLTAGGTVAEAAAFFIALERACHTQLLVEAAVTPGNLHKTLVGEKEAEYTKRGTGSPEVMYMQFMPEYQMVLKESNGDFLM</sequence>
<dbReference type="InterPro" id="IPR051017">
    <property type="entry name" value="Aldolase-II_Adducin_sf"/>
</dbReference>
<gene>
    <name evidence="2" type="ORF">PEGY_LOCUS8673</name>
</gene>
<reference evidence="2" key="1">
    <citation type="submission" date="2021-07" db="EMBL/GenBank/DDBJ databases">
        <authorList>
            <person name="Branca A.L. A."/>
        </authorList>
    </citation>
    <scope>NUCLEOTIDE SEQUENCE</scope>
</reference>
<dbReference type="PANTHER" id="PTHR10672:SF39">
    <property type="entry name" value="CLASS II ALDOLASE_ADDUCIN N-TERMINAL DOMAIN-CONTAINING PROTEIN"/>
    <property type="match status" value="1"/>
</dbReference>
<dbReference type="SUPFAM" id="SSF53639">
    <property type="entry name" value="AraD/HMP-PK domain-like"/>
    <property type="match status" value="1"/>
</dbReference>
<evidence type="ECO:0000259" key="1">
    <source>
        <dbReference type="SMART" id="SM01007"/>
    </source>
</evidence>
<organism evidence="2 3">
    <name type="scientific">Penicillium egyptiacum</name>
    <dbReference type="NCBI Taxonomy" id="1303716"/>
    <lineage>
        <taxon>Eukaryota</taxon>
        <taxon>Fungi</taxon>
        <taxon>Dikarya</taxon>
        <taxon>Ascomycota</taxon>
        <taxon>Pezizomycotina</taxon>
        <taxon>Eurotiomycetes</taxon>
        <taxon>Eurotiomycetidae</taxon>
        <taxon>Eurotiales</taxon>
        <taxon>Aspergillaceae</taxon>
        <taxon>Penicillium</taxon>
    </lineage>
</organism>
<dbReference type="InterPro" id="IPR001303">
    <property type="entry name" value="Aldolase_II/adducin_N"/>
</dbReference>
<dbReference type="Proteomes" id="UP001154252">
    <property type="component" value="Unassembled WGS sequence"/>
</dbReference>
<protein>
    <recommendedName>
        <fullName evidence="1">Class II aldolase/adducin N-terminal domain-containing protein</fullName>
    </recommendedName>
</protein>
<keyword evidence="3" id="KW-1185">Reference proteome</keyword>
<dbReference type="Pfam" id="PF00596">
    <property type="entry name" value="Aldolase_II"/>
    <property type="match status" value="1"/>
</dbReference>
<evidence type="ECO:0000313" key="3">
    <source>
        <dbReference type="Proteomes" id="UP001154252"/>
    </source>
</evidence>
<dbReference type="OrthoDB" id="3238794at2759"/>
<dbReference type="GO" id="GO:0005856">
    <property type="term" value="C:cytoskeleton"/>
    <property type="evidence" value="ECO:0007669"/>
    <property type="project" value="TreeGrafter"/>
</dbReference>
<dbReference type="Gene3D" id="3.40.225.10">
    <property type="entry name" value="Class II aldolase/adducin N-terminal domain"/>
    <property type="match status" value="1"/>
</dbReference>
<dbReference type="EMBL" id="CAJVRC010000890">
    <property type="protein sequence ID" value="CAG8907076.1"/>
    <property type="molecule type" value="Genomic_DNA"/>
</dbReference>
<dbReference type="PANTHER" id="PTHR10672">
    <property type="entry name" value="ADDUCIN"/>
    <property type="match status" value="1"/>
</dbReference>